<gene>
    <name evidence="1" type="ORF">CEV34_2654</name>
</gene>
<comment type="caution">
    <text evidence="1">The sequence shown here is derived from an EMBL/GenBank/DDBJ whole genome shotgun (WGS) entry which is preliminary data.</text>
</comment>
<dbReference type="Proteomes" id="UP000216188">
    <property type="component" value="Unassembled WGS sequence"/>
</dbReference>
<accession>A0A256GF11</accession>
<keyword evidence="2" id="KW-1185">Reference proteome</keyword>
<organism evidence="1 2">
    <name type="scientific">Brucella pseudogrignonensis</name>
    <dbReference type="NCBI Taxonomy" id="419475"/>
    <lineage>
        <taxon>Bacteria</taxon>
        <taxon>Pseudomonadati</taxon>
        <taxon>Pseudomonadota</taxon>
        <taxon>Alphaproteobacteria</taxon>
        <taxon>Hyphomicrobiales</taxon>
        <taxon>Brucellaceae</taxon>
        <taxon>Brucella/Ochrobactrum group</taxon>
        <taxon>Brucella</taxon>
    </lineage>
</organism>
<reference evidence="1 2" key="1">
    <citation type="submission" date="2017-07" db="EMBL/GenBank/DDBJ databases">
        <title>Phylogenetic study on the rhizospheric bacterium Ochrobactrum sp. A44.</title>
        <authorList>
            <person name="Krzyzanowska D.M."/>
            <person name="Ossowicki A."/>
            <person name="Rajewska M."/>
            <person name="Maciag T."/>
            <person name="Kaczynski Z."/>
            <person name="Czerwicka M."/>
            <person name="Jafra S."/>
        </authorList>
    </citation>
    <scope>NUCLEOTIDE SEQUENCE [LARGE SCALE GENOMIC DNA]</scope>
    <source>
        <strain evidence="1 2">CCUG 30717</strain>
    </source>
</reference>
<sequence length="86" mass="9864">MHSTYQITGNDLARAFAGIAQTVNKPRFLRDVLAIKKERGDEDCAYFELNARYYANRLNSTVEGAHYIASRAPSMKRFAEMLEEFL</sequence>
<dbReference type="AlphaFoldDB" id="A0A256GF11"/>
<proteinExistence type="predicted"/>
<evidence type="ECO:0000313" key="2">
    <source>
        <dbReference type="Proteomes" id="UP000216188"/>
    </source>
</evidence>
<dbReference type="EMBL" id="NNRM01000021">
    <property type="protein sequence ID" value="OYR25689.1"/>
    <property type="molecule type" value="Genomic_DNA"/>
</dbReference>
<evidence type="ECO:0000313" key="1">
    <source>
        <dbReference type="EMBL" id="OYR25689.1"/>
    </source>
</evidence>
<name>A0A256GF11_9HYPH</name>
<protein>
    <submittedName>
        <fullName evidence="1">Uncharacterized protein</fullName>
    </submittedName>
</protein>
<dbReference type="RefSeq" id="WP_094543677.1">
    <property type="nucleotide sequence ID" value="NZ_JBHEEM010000011.1"/>
</dbReference>